<dbReference type="AlphaFoldDB" id="A0A0J9V787"/>
<dbReference type="GeneID" id="28960510"/>
<organism evidence="1 2">
    <name type="scientific">Fusarium oxysporum f. sp. lycopersici (strain 4287 / CBS 123668 / FGSC 9935 / NRRL 34936)</name>
    <name type="common">Fusarium vascular wilt of tomato</name>
    <dbReference type="NCBI Taxonomy" id="426428"/>
    <lineage>
        <taxon>Eukaryota</taxon>
        <taxon>Fungi</taxon>
        <taxon>Dikarya</taxon>
        <taxon>Ascomycota</taxon>
        <taxon>Pezizomycotina</taxon>
        <taxon>Sordariomycetes</taxon>
        <taxon>Hypocreomycetidae</taxon>
        <taxon>Hypocreales</taxon>
        <taxon>Nectriaceae</taxon>
        <taxon>Fusarium</taxon>
        <taxon>Fusarium oxysporum species complex</taxon>
    </lineage>
</organism>
<protein>
    <submittedName>
        <fullName evidence="1">Uncharacterized protein</fullName>
    </submittedName>
</protein>
<evidence type="ECO:0000313" key="1">
    <source>
        <dbReference type="EMBL" id="KNB07045.1"/>
    </source>
</evidence>
<name>A0A0J9V787_FUSO4</name>
<dbReference type="RefSeq" id="XP_018245090.1">
    <property type="nucleotide sequence ID" value="XM_018400079.1"/>
</dbReference>
<accession>A0A0J9V787</accession>
<dbReference type="EMBL" id="DS231705">
    <property type="protein sequence ID" value="KNB07045.1"/>
    <property type="molecule type" value="Genomic_DNA"/>
</dbReference>
<reference evidence="1" key="1">
    <citation type="submission" date="2007-04" db="EMBL/GenBank/DDBJ databases">
        <authorList>
            <consortium name="The Broad Institute Genome Sequencing Platform"/>
            <person name="Birren B."/>
            <person name="Lander E."/>
            <person name="Galagan J."/>
            <person name="Nusbaum C."/>
            <person name="Devon K."/>
            <person name="Ma L.-J."/>
            <person name="Jaffe D."/>
            <person name="Butler J."/>
            <person name="Alvarez P."/>
            <person name="Gnerre S."/>
            <person name="Grabherr M."/>
            <person name="Kleber M."/>
            <person name="Mauceli E."/>
            <person name="Brockman W."/>
            <person name="MacCallum I.A."/>
            <person name="Young S."/>
            <person name="LaButti K."/>
            <person name="DeCaprio D."/>
            <person name="Crawford M."/>
            <person name="Koehrsen M."/>
            <person name="Engels R."/>
            <person name="Montgomery P."/>
            <person name="Pearson M."/>
            <person name="Howarth C."/>
            <person name="Larson L."/>
            <person name="White J."/>
            <person name="O'Leary S."/>
            <person name="Kodira C."/>
            <person name="Zeng Q."/>
            <person name="Yandava C."/>
            <person name="Alvarado L."/>
            <person name="Kistler C."/>
            <person name="Shim W.-B."/>
            <person name="Kang S."/>
            <person name="Woloshuk C."/>
        </authorList>
    </citation>
    <scope>NUCLEOTIDE SEQUENCE</scope>
    <source>
        <strain evidence="1">4287</strain>
    </source>
</reference>
<dbReference type="VEuPathDB" id="FungiDB:FOXG_19804"/>
<proteinExistence type="predicted"/>
<sequence length="38" mass="4763">MHSYWRQEWIIMVFRLRAASKAVPHLKYQDYNCRFVMS</sequence>
<evidence type="ECO:0000313" key="2">
    <source>
        <dbReference type="Proteomes" id="UP000009097"/>
    </source>
</evidence>
<reference evidence="1" key="2">
    <citation type="journal article" date="2010" name="Nature">
        <title>Comparative genomics reveals mobile pathogenicity chromosomes in Fusarium.</title>
        <authorList>
            <person name="Ma L.J."/>
            <person name="van der Does H.C."/>
            <person name="Borkovich K.A."/>
            <person name="Coleman J.J."/>
            <person name="Daboussi M.J."/>
            <person name="Di Pietro A."/>
            <person name="Dufresne M."/>
            <person name="Freitag M."/>
            <person name="Grabherr M."/>
            <person name="Henrissat B."/>
            <person name="Houterman P.M."/>
            <person name="Kang S."/>
            <person name="Shim W.B."/>
            <person name="Woloshuk C."/>
            <person name="Xie X."/>
            <person name="Xu J.R."/>
            <person name="Antoniw J."/>
            <person name="Baker S.E."/>
            <person name="Bluhm B.H."/>
            <person name="Breakspear A."/>
            <person name="Brown D.W."/>
            <person name="Butchko R.A."/>
            <person name="Chapman S."/>
            <person name="Coulson R."/>
            <person name="Coutinho P.M."/>
            <person name="Danchin E.G."/>
            <person name="Diener A."/>
            <person name="Gale L.R."/>
            <person name="Gardiner D.M."/>
            <person name="Goff S."/>
            <person name="Hammond-Kosack K.E."/>
            <person name="Hilburn K."/>
            <person name="Hua-Van A."/>
            <person name="Jonkers W."/>
            <person name="Kazan K."/>
            <person name="Kodira C.D."/>
            <person name="Koehrsen M."/>
            <person name="Kumar L."/>
            <person name="Lee Y.H."/>
            <person name="Li L."/>
            <person name="Manners J.M."/>
            <person name="Miranda-Saavedra D."/>
            <person name="Mukherjee M."/>
            <person name="Park G."/>
            <person name="Park J."/>
            <person name="Park S.Y."/>
            <person name="Proctor R.H."/>
            <person name="Regev A."/>
            <person name="Ruiz-Roldan M.C."/>
            <person name="Sain D."/>
            <person name="Sakthikumar S."/>
            <person name="Sykes S."/>
            <person name="Schwartz D.C."/>
            <person name="Turgeon B.G."/>
            <person name="Wapinski I."/>
            <person name="Yoder O."/>
            <person name="Young S."/>
            <person name="Zeng Q."/>
            <person name="Zhou S."/>
            <person name="Galagan J."/>
            <person name="Cuomo C.A."/>
            <person name="Kistler H.C."/>
            <person name="Rep M."/>
        </authorList>
    </citation>
    <scope>NUCLEOTIDE SEQUENCE [LARGE SCALE GENOMIC DNA]</scope>
    <source>
        <strain evidence="1">4287</strain>
    </source>
</reference>
<dbReference type="Proteomes" id="UP000009097">
    <property type="component" value="Unassembled WGS sequence"/>
</dbReference>
<dbReference type="KEGG" id="fox:FOXG_19804"/>
<gene>
    <name evidence="1" type="ORF">FOXG_19804</name>
</gene>